<feature type="compositionally biased region" description="Basic and acidic residues" evidence="1">
    <location>
        <begin position="143"/>
        <end position="153"/>
    </location>
</feature>
<keyword evidence="4" id="KW-1185">Reference proteome</keyword>
<evidence type="ECO:0000313" key="3">
    <source>
        <dbReference type="EMBL" id="MBA0084758.1"/>
    </source>
</evidence>
<dbReference type="GO" id="GO:0008972">
    <property type="term" value="F:phosphomethylpyrimidine kinase activity"/>
    <property type="evidence" value="ECO:0007669"/>
    <property type="project" value="TreeGrafter"/>
</dbReference>
<feature type="domain" description="Pyridoxamine kinase/Phosphomethylpyrimidine kinase" evidence="2">
    <location>
        <begin position="3"/>
        <end position="134"/>
    </location>
</feature>
<dbReference type="AlphaFoldDB" id="A0A7V8NNS4"/>
<reference evidence="3" key="1">
    <citation type="submission" date="2020-06" db="EMBL/GenBank/DDBJ databases">
        <title>Legume-microbial interactions unlock mineral nutrients during tropical forest succession.</title>
        <authorList>
            <person name="Epihov D.Z."/>
        </authorList>
    </citation>
    <scope>NUCLEOTIDE SEQUENCE [LARGE SCALE GENOMIC DNA]</scope>
    <source>
        <strain evidence="3">Pan2503</strain>
    </source>
</reference>
<organism evidence="3 4">
    <name type="scientific">Candidatus Acidiferrum panamense</name>
    <dbReference type="NCBI Taxonomy" id="2741543"/>
    <lineage>
        <taxon>Bacteria</taxon>
        <taxon>Pseudomonadati</taxon>
        <taxon>Acidobacteriota</taxon>
        <taxon>Terriglobia</taxon>
        <taxon>Candidatus Acidiferrales</taxon>
        <taxon>Candidatus Acidiferrum</taxon>
    </lineage>
</organism>
<evidence type="ECO:0000313" key="4">
    <source>
        <dbReference type="Proteomes" id="UP000567293"/>
    </source>
</evidence>
<dbReference type="GO" id="GO:0009228">
    <property type="term" value="P:thiamine biosynthetic process"/>
    <property type="evidence" value="ECO:0007669"/>
    <property type="project" value="TreeGrafter"/>
</dbReference>
<evidence type="ECO:0000256" key="1">
    <source>
        <dbReference type="SAM" id="MobiDB-lite"/>
    </source>
</evidence>
<dbReference type="PANTHER" id="PTHR20858">
    <property type="entry name" value="PHOSPHOMETHYLPYRIMIDINE KINASE"/>
    <property type="match status" value="1"/>
</dbReference>
<dbReference type="InterPro" id="IPR029056">
    <property type="entry name" value="Ribokinase-like"/>
</dbReference>
<feature type="non-terminal residue" evidence="3">
    <location>
        <position position="1"/>
    </location>
</feature>
<comment type="caution">
    <text evidence="3">The sequence shown here is derived from an EMBL/GenBank/DDBJ whole genome shotgun (WGS) entry which is preliminary data.</text>
</comment>
<dbReference type="GO" id="GO:0005829">
    <property type="term" value="C:cytosol"/>
    <property type="evidence" value="ECO:0007669"/>
    <property type="project" value="TreeGrafter"/>
</dbReference>
<protein>
    <submittedName>
        <fullName evidence="3">Bifunctional hydroxymethylpyrimidine kinase/phosphomethylpyrimidine kinase</fullName>
    </submittedName>
</protein>
<dbReference type="InterPro" id="IPR013749">
    <property type="entry name" value="PM/HMP-P_kinase-1"/>
</dbReference>
<dbReference type="PANTHER" id="PTHR20858:SF17">
    <property type="entry name" value="HYDROXYMETHYLPYRIMIDINE_PHOSPHOMETHYLPYRIMIDINE KINASE THI20-RELATED"/>
    <property type="match status" value="1"/>
</dbReference>
<keyword evidence="3" id="KW-0808">Transferase</keyword>
<name>A0A7V8NNS4_9BACT</name>
<gene>
    <name evidence="3" type="ORF">HRJ53_07175</name>
</gene>
<dbReference type="GO" id="GO:0008902">
    <property type="term" value="F:hydroxymethylpyrimidine kinase activity"/>
    <property type="evidence" value="ECO:0007669"/>
    <property type="project" value="TreeGrafter"/>
</dbReference>
<dbReference type="EMBL" id="JACDQQ010000699">
    <property type="protein sequence ID" value="MBA0084758.1"/>
    <property type="molecule type" value="Genomic_DNA"/>
</dbReference>
<dbReference type="Proteomes" id="UP000567293">
    <property type="component" value="Unassembled WGS sequence"/>
</dbReference>
<keyword evidence="3" id="KW-0418">Kinase</keyword>
<accession>A0A7V8NNS4</accession>
<dbReference type="SUPFAM" id="SSF53613">
    <property type="entry name" value="Ribokinase-like"/>
    <property type="match status" value="1"/>
</dbReference>
<sequence>GIKFVSTELLKRASVITPNIPEAEVLTGVTIKDLADMEAAARRLGEMGAHAVVVKGGHLDRAVDILFEGGEMIHLAADKVKVENTHGTGCAFSSALTAQLASGRSLFEAAALAKTYVTMAIEKGYPIGKGRVPLDHFYRQRIEPPPRGIHEVPQHGLHPAAEPAAH</sequence>
<evidence type="ECO:0000259" key="2">
    <source>
        <dbReference type="Pfam" id="PF08543"/>
    </source>
</evidence>
<feature type="region of interest" description="Disordered" evidence="1">
    <location>
        <begin position="143"/>
        <end position="166"/>
    </location>
</feature>
<dbReference type="Pfam" id="PF08543">
    <property type="entry name" value="Phos_pyr_kin"/>
    <property type="match status" value="1"/>
</dbReference>
<dbReference type="Gene3D" id="3.40.1190.20">
    <property type="match status" value="1"/>
</dbReference>
<proteinExistence type="predicted"/>